<evidence type="ECO:0000313" key="6">
    <source>
        <dbReference type="Proteomes" id="UP000647017"/>
    </source>
</evidence>
<name>A0ABQ4I2L9_9ACTN</name>
<dbReference type="SFLD" id="SFLDS00001">
    <property type="entry name" value="Enolase"/>
    <property type="match status" value="1"/>
</dbReference>
<dbReference type="Proteomes" id="UP000647017">
    <property type="component" value="Unassembled WGS sequence"/>
</dbReference>
<evidence type="ECO:0000256" key="3">
    <source>
        <dbReference type="ARBA" id="ARBA00023239"/>
    </source>
</evidence>
<dbReference type="InterPro" id="IPR029017">
    <property type="entry name" value="Enolase-like_N"/>
</dbReference>
<evidence type="ECO:0000313" key="5">
    <source>
        <dbReference type="EMBL" id="GIJ12127.1"/>
    </source>
</evidence>
<evidence type="ECO:0000256" key="2">
    <source>
        <dbReference type="ARBA" id="ARBA00022842"/>
    </source>
</evidence>
<dbReference type="PROSITE" id="PS00908">
    <property type="entry name" value="MR_MLE_1"/>
    <property type="match status" value="1"/>
</dbReference>
<dbReference type="Pfam" id="PF02746">
    <property type="entry name" value="MR_MLE_N"/>
    <property type="match status" value="1"/>
</dbReference>
<evidence type="ECO:0000256" key="1">
    <source>
        <dbReference type="ARBA" id="ARBA00022723"/>
    </source>
</evidence>
<dbReference type="InterPro" id="IPR013342">
    <property type="entry name" value="Mandelate_racemase_C"/>
</dbReference>
<dbReference type="SUPFAM" id="SSF54826">
    <property type="entry name" value="Enolase N-terminal domain-like"/>
    <property type="match status" value="1"/>
</dbReference>
<dbReference type="InterPro" id="IPR023592">
    <property type="entry name" value="Galactonate_deHydtase"/>
</dbReference>
<dbReference type="InterPro" id="IPR018110">
    <property type="entry name" value="Mandel_Rmase/mucon_lact_enz_CS"/>
</dbReference>
<dbReference type="PANTHER" id="PTHR48080:SF2">
    <property type="entry name" value="D-GALACTONATE DEHYDRATASE"/>
    <property type="match status" value="1"/>
</dbReference>
<evidence type="ECO:0000259" key="4">
    <source>
        <dbReference type="SMART" id="SM00922"/>
    </source>
</evidence>
<dbReference type="SMART" id="SM00922">
    <property type="entry name" value="MR_MLE"/>
    <property type="match status" value="1"/>
</dbReference>
<dbReference type="Gene3D" id="3.30.390.10">
    <property type="entry name" value="Enolase-like, N-terminal domain"/>
    <property type="match status" value="1"/>
</dbReference>
<dbReference type="SFLD" id="SFLDF00003">
    <property type="entry name" value="D-galactonate_dehydratase"/>
    <property type="match status" value="1"/>
</dbReference>
<comment type="caution">
    <text evidence="5">The sequence shown here is derived from an EMBL/GenBank/DDBJ whole genome shotgun (WGS) entry which is preliminary data.</text>
</comment>
<dbReference type="PANTHER" id="PTHR48080">
    <property type="entry name" value="D-GALACTONATE DEHYDRATASE-RELATED"/>
    <property type="match status" value="1"/>
</dbReference>
<accession>A0ABQ4I2L9</accession>
<dbReference type="Gene3D" id="3.20.20.120">
    <property type="entry name" value="Enolase-like C-terminal domain"/>
    <property type="match status" value="1"/>
</dbReference>
<dbReference type="SUPFAM" id="SSF51604">
    <property type="entry name" value="Enolase C-terminal domain-like"/>
    <property type="match status" value="1"/>
</dbReference>
<dbReference type="RefSeq" id="WP_204013198.1">
    <property type="nucleotide sequence ID" value="NZ_BOOZ01000044.1"/>
</dbReference>
<dbReference type="InterPro" id="IPR034593">
    <property type="entry name" value="DgoD-like"/>
</dbReference>
<keyword evidence="1" id="KW-0479">Metal-binding</keyword>
<dbReference type="Pfam" id="PF13378">
    <property type="entry name" value="MR_MLE_C"/>
    <property type="match status" value="1"/>
</dbReference>
<keyword evidence="3" id="KW-0456">Lyase</keyword>
<dbReference type="NCBIfam" id="NF010624">
    <property type="entry name" value="PRK14017.1"/>
    <property type="match status" value="1"/>
</dbReference>
<reference evidence="5 6" key="1">
    <citation type="submission" date="2021-01" db="EMBL/GenBank/DDBJ databases">
        <title>Whole genome shotgun sequence of Verrucosispora andamanensis NBRC 109075.</title>
        <authorList>
            <person name="Komaki H."/>
            <person name="Tamura T."/>
        </authorList>
    </citation>
    <scope>NUCLEOTIDE SEQUENCE [LARGE SCALE GENOMIC DNA]</scope>
    <source>
        <strain evidence="5 6">NBRC 109075</strain>
    </source>
</reference>
<protein>
    <submittedName>
        <fullName evidence="5">Galactonate dehydratase</fullName>
    </submittedName>
</protein>
<feature type="domain" description="Mandelate racemase/muconate lactonizing enzyme C-terminal" evidence="4">
    <location>
        <begin position="126"/>
        <end position="231"/>
    </location>
</feature>
<sequence length="382" mass="41716">MTTIARVETFLVAPRWLFVRVETDDGIVGWGEATCEGRSETVRTAVEQLSELLIGRDALRIEDHWQVLTKASFYRGGPILASAVSGLDQALWDIAGKRYGAPVHQLLGGPVRDRIRVYGWVGGDEPDEVRDQIAGRVEAGLTAVKMNASGRMSPLASVAELDAVVRRVAAAREVLGEHRDVAVDFHGRFTLANARRVAPLLEPYRPLFLEEPVVPENSHLIGELVRATTTPVSTGERLYSRQEFLPVLQAGIAVAQPDLAHAGGITEVRKIAALAEVYDVQLAPHCPLGPIALAACLQVGFATPNYLIQEQSIGIHYNLGAEVLDYCVDQQPLSFVDGYVQRLTAPGLGIEIDEQAVRAADKRGHAWRSPTFRHPDGAYAEW</sequence>
<organism evidence="5 6">
    <name type="scientific">Micromonospora andamanensis</name>
    <dbReference type="NCBI Taxonomy" id="1287068"/>
    <lineage>
        <taxon>Bacteria</taxon>
        <taxon>Bacillati</taxon>
        <taxon>Actinomycetota</taxon>
        <taxon>Actinomycetes</taxon>
        <taxon>Micromonosporales</taxon>
        <taxon>Micromonosporaceae</taxon>
        <taxon>Micromonospora</taxon>
    </lineage>
</organism>
<dbReference type="SFLD" id="SFLDG00179">
    <property type="entry name" value="mandelate_racemase"/>
    <property type="match status" value="1"/>
</dbReference>
<gene>
    <name evidence="5" type="primary">dgoA</name>
    <name evidence="5" type="ORF">Van01_53410</name>
</gene>
<dbReference type="PROSITE" id="PS00909">
    <property type="entry name" value="MR_MLE_2"/>
    <property type="match status" value="1"/>
</dbReference>
<dbReference type="InterPro" id="IPR029065">
    <property type="entry name" value="Enolase_C-like"/>
</dbReference>
<proteinExistence type="predicted"/>
<dbReference type="InterPro" id="IPR036849">
    <property type="entry name" value="Enolase-like_C_sf"/>
</dbReference>
<keyword evidence="2" id="KW-0460">Magnesium</keyword>
<keyword evidence="6" id="KW-1185">Reference proteome</keyword>
<dbReference type="EMBL" id="BOOZ01000044">
    <property type="protein sequence ID" value="GIJ12127.1"/>
    <property type="molecule type" value="Genomic_DNA"/>
</dbReference>
<dbReference type="InterPro" id="IPR013341">
    <property type="entry name" value="Mandelate_racemase_N_dom"/>
</dbReference>